<sequence>MAGGPAQTSPDRQASLNSGAQSRKARRRLAGLLLGVVLLLPAPATLAQPHPLTHQTHGATPLPVSKPSSRQLAPHRQKSAEPARREADAETTGFTINGRRIKVDVVRAETSQFDDDGRAPAVLILHGAHGLGDGSLYYPQAKALAEHGITAFVVHYFDGIPQAHKAAPALHDEREAIVSAAVGYVARQAFVDPDRIGIFGLSLGSFQALSLGSRDTRIQAVVDQVGAMPAEVMRRGVTHMPPTLVLHGDRDRTVPLARARELVRLLEQIGAEHEVKIYRGEGHTFRGEAREDSIARTVDFFERHLGGDRGLLKKDLDIDVAVGPALPEHEVAPVRNFTLADEKLQPRPDQAERDIAAAP</sequence>
<organism evidence="3 4">
    <name type="scientific">Ferrovibrio xuzhouensis</name>
    <dbReference type="NCBI Taxonomy" id="1576914"/>
    <lineage>
        <taxon>Bacteria</taxon>
        <taxon>Pseudomonadati</taxon>
        <taxon>Pseudomonadota</taxon>
        <taxon>Alphaproteobacteria</taxon>
        <taxon>Rhodospirillales</taxon>
        <taxon>Rhodospirillaceae</taxon>
        <taxon>Ferrovibrio</taxon>
    </lineage>
</organism>
<feature type="compositionally biased region" description="Polar residues" evidence="1">
    <location>
        <begin position="1"/>
        <end position="21"/>
    </location>
</feature>
<dbReference type="PANTHER" id="PTHR22946">
    <property type="entry name" value="DIENELACTONE HYDROLASE DOMAIN-CONTAINING PROTEIN-RELATED"/>
    <property type="match status" value="1"/>
</dbReference>
<dbReference type="InterPro" id="IPR029058">
    <property type="entry name" value="AB_hydrolase_fold"/>
</dbReference>
<accession>A0ABV7VFV9</accession>
<feature type="region of interest" description="Disordered" evidence="1">
    <location>
        <begin position="49"/>
        <end position="93"/>
    </location>
</feature>
<name>A0ABV7VFV9_9PROT</name>
<dbReference type="EMBL" id="JBHRYJ010000002">
    <property type="protein sequence ID" value="MFC3676394.1"/>
    <property type="molecule type" value="Genomic_DNA"/>
</dbReference>
<dbReference type="Proteomes" id="UP001595711">
    <property type="component" value="Unassembled WGS sequence"/>
</dbReference>
<dbReference type="InterPro" id="IPR050261">
    <property type="entry name" value="FrsA_esterase"/>
</dbReference>
<dbReference type="RefSeq" id="WP_379726926.1">
    <property type="nucleotide sequence ID" value="NZ_JBHRYJ010000002.1"/>
</dbReference>
<dbReference type="InterPro" id="IPR002925">
    <property type="entry name" value="Dienelactn_hydro"/>
</dbReference>
<feature type="compositionally biased region" description="Basic and acidic residues" evidence="1">
    <location>
        <begin position="78"/>
        <end position="88"/>
    </location>
</feature>
<feature type="region of interest" description="Disordered" evidence="1">
    <location>
        <begin position="1"/>
        <end position="24"/>
    </location>
</feature>
<keyword evidence="3" id="KW-0378">Hydrolase</keyword>
<gene>
    <name evidence="3" type="ORF">ACFOOQ_12630</name>
</gene>
<evidence type="ECO:0000313" key="4">
    <source>
        <dbReference type="Proteomes" id="UP001595711"/>
    </source>
</evidence>
<dbReference type="Gene3D" id="3.40.50.1820">
    <property type="entry name" value="alpha/beta hydrolase"/>
    <property type="match status" value="1"/>
</dbReference>
<keyword evidence="4" id="KW-1185">Reference proteome</keyword>
<feature type="domain" description="Dienelactone hydrolase" evidence="2">
    <location>
        <begin position="118"/>
        <end position="293"/>
    </location>
</feature>
<dbReference type="Pfam" id="PF01738">
    <property type="entry name" value="DLH"/>
    <property type="match status" value="1"/>
</dbReference>
<dbReference type="GO" id="GO:0016787">
    <property type="term" value="F:hydrolase activity"/>
    <property type="evidence" value="ECO:0007669"/>
    <property type="project" value="UniProtKB-KW"/>
</dbReference>
<reference evidence="4" key="1">
    <citation type="journal article" date="2019" name="Int. J. Syst. Evol. Microbiol.">
        <title>The Global Catalogue of Microorganisms (GCM) 10K type strain sequencing project: providing services to taxonomists for standard genome sequencing and annotation.</title>
        <authorList>
            <consortium name="The Broad Institute Genomics Platform"/>
            <consortium name="The Broad Institute Genome Sequencing Center for Infectious Disease"/>
            <person name="Wu L."/>
            <person name="Ma J."/>
        </authorList>
    </citation>
    <scope>NUCLEOTIDE SEQUENCE [LARGE SCALE GENOMIC DNA]</scope>
    <source>
        <strain evidence="4">KCTC 42182</strain>
    </source>
</reference>
<protein>
    <submittedName>
        <fullName evidence="3">Alpha/beta hydrolase family protein</fullName>
        <ecNumber evidence="3">3.4.-.-</ecNumber>
    </submittedName>
</protein>
<evidence type="ECO:0000259" key="2">
    <source>
        <dbReference type="Pfam" id="PF01738"/>
    </source>
</evidence>
<proteinExistence type="predicted"/>
<dbReference type="SUPFAM" id="SSF53474">
    <property type="entry name" value="alpha/beta-Hydrolases"/>
    <property type="match status" value="1"/>
</dbReference>
<evidence type="ECO:0000313" key="3">
    <source>
        <dbReference type="EMBL" id="MFC3676394.1"/>
    </source>
</evidence>
<dbReference type="EC" id="3.4.-.-" evidence="3"/>
<evidence type="ECO:0000256" key="1">
    <source>
        <dbReference type="SAM" id="MobiDB-lite"/>
    </source>
</evidence>
<comment type="caution">
    <text evidence="3">The sequence shown here is derived from an EMBL/GenBank/DDBJ whole genome shotgun (WGS) entry which is preliminary data.</text>
</comment>